<feature type="transmembrane region" description="Helical" evidence="6">
    <location>
        <begin position="338"/>
        <end position="360"/>
    </location>
</feature>
<feature type="transmembrane region" description="Helical" evidence="6">
    <location>
        <begin position="276"/>
        <end position="298"/>
    </location>
</feature>
<gene>
    <name evidence="8" type="ORF">AB6724_18665</name>
</gene>
<feature type="transmembrane region" description="Helical" evidence="6">
    <location>
        <begin position="65"/>
        <end position="83"/>
    </location>
</feature>
<dbReference type="Gene3D" id="1.20.1250.20">
    <property type="entry name" value="MFS general substrate transporter like domains"/>
    <property type="match status" value="1"/>
</dbReference>
<evidence type="ECO:0000256" key="3">
    <source>
        <dbReference type="ARBA" id="ARBA00022692"/>
    </source>
</evidence>
<dbReference type="Proteomes" id="UP001561046">
    <property type="component" value="Unassembled WGS sequence"/>
</dbReference>
<feature type="transmembrane region" description="Helical" evidence="6">
    <location>
        <begin position="304"/>
        <end position="326"/>
    </location>
</feature>
<evidence type="ECO:0000259" key="7">
    <source>
        <dbReference type="PROSITE" id="PS50850"/>
    </source>
</evidence>
<keyword evidence="3 6" id="KW-0812">Transmembrane</keyword>
<feature type="transmembrane region" description="Helical" evidence="6">
    <location>
        <begin position="150"/>
        <end position="171"/>
    </location>
</feature>
<name>A0ABV4A018_9BURK</name>
<keyword evidence="4 6" id="KW-1133">Transmembrane helix</keyword>
<organism evidence="8 9">
    <name type="scientific">Comamonas guangdongensis</name>
    <dbReference type="NCBI Taxonomy" id="510515"/>
    <lineage>
        <taxon>Bacteria</taxon>
        <taxon>Pseudomonadati</taxon>
        <taxon>Pseudomonadota</taxon>
        <taxon>Betaproteobacteria</taxon>
        <taxon>Burkholderiales</taxon>
        <taxon>Comamonadaceae</taxon>
        <taxon>Comamonas</taxon>
    </lineage>
</organism>
<feature type="transmembrane region" description="Helical" evidence="6">
    <location>
        <begin position="89"/>
        <end position="110"/>
    </location>
</feature>
<feature type="transmembrane region" description="Helical" evidence="6">
    <location>
        <begin position="34"/>
        <end position="56"/>
    </location>
</feature>
<protein>
    <submittedName>
        <fullName evidence="8">MFS transporter</fullName>
    </submittedName>
</protein>
<dbReference type="EMBL" id="JBFYGN010000027">
    <property type="protein sequence ID" value="MEX8194861.1"/>
    <property type="molecule type" value="Genomic_DNA"/>
</dbReference>
<keyword evidence="9" id="KW-1185">Reference proteome</keyword>
<dbReference type="PANTHER" id="PTHR23505">
    <property type="entry name" value="SPINSTER"/>
    <property type="match status" value="1"/>
</dbReference>
<sequence>MLFLLMLSDYIDRQIIVSLFPHIKEEWGVSDKQLGALVSIISIVVALGSLPVALIADRYGRVKSVVFMASIWSFATIACMFTRNYSQLFAARAVVGLGETGYGSVGAALVNALFPKRLHSTLLGAFFAAGSLGSVLGVVLGGVISDHWGWRAAFGVVGVPGLLIAMLFVLVPDYKTKPLELAARTSAEAARGPLRLYRRLTSGPTLLWASLAGSLQMIVMSSIWAWTPSYFNRYYGMAVTAAAKHAAVAVLCGAIGAVLWSFVADRVSRRNAVNKLYLMCVLTLLTCAVFGYAFLAPLDEPARFVGILAGSLLMSCTVGAVTSTVLDVTHPALRSTGGAVLALFQNLFGLAIGPFVGGWISDLWGLSTALSVMPSMSVLSALCFWMASRTYLRDMQAVASRS</sequence>
<dbReference type="InterPro" id="IPR036259">
    <property type="entry name" value="MFS_trans_sf"/>
</dbReference>
<dbReference type="InterPro" id="IPR020846">
    <property type="entry name" value="MFS_dom"/>
</dbReference>
<feature type="transmembrane region" description="Helical" evidence="6">
    <location>
        <begin position="366"/>
        <end position="387"/>
    </location>
</feature>
<feature type="transmembrane region" description="Helical" evidence="6">
    <location>
        <begin position="205"/>
        <end position="226"/>
    </location>
</feature>
<reference evidence="8 9" key="1">
    <citation type="journal article" date="2013" name="Int. J. Syst. Evol. Microbiol.">
        <title>Comamonas guangdongensis sp. nov., isolated from subterranean forest sediment, and emended description of the genus Comamonas.</title>
        <authorList>
            <person name="Zhang J."/>
            <person name="Wang Y."/>
            <person name="Zhou S."/>
            <person name="Wu C."/>
            <person name="He J."/>
            <person name="Li F."/>
        </authorList>
    </citation>
    <scope>NUCLEOTIDE SEQUENCE [LARGE SCALE GENOMIC DNA]</scope>
    <source>
        <strain evidence="8 9">CCTCC AB2011133</strain>
    </source>
</reference>
<dbReference type="Pfam" id="PF07690">
    <property type="entry name" value="MFS_1"/>
    <property type="match status" value="1"/>
</dbReference>
<evidence type="ECO:0000256" key="5">
    <source>
        <dbReference type="ARBA" id="ARBA00023136"/>
    </source>
</evidence>
<accession>A0ABV4A018</accession>
<feature type="domain" description="Major facilitator superfamily (MFS) profile" evidence="7">
    <location>
        <begin position="1"/>
        <end position="392"/>
    </location>
</feature>
<dbReference type="PANTHER" id="PTHR23505:SF79">
    <property type="entry name" value="PROTEIN SPINSTER"/>
    <property type="match status" value="1"/>
</dbReference>
<dbReference type="SUPFAM" id="SSF103473">
    <property type="entry name" value="MFS general substrate transporter"/>
    <property type="match status" value="1"/>
</dbReference>
<comment type="caution">
    <text evidence="8">The sequence shown here is derived from an EMBL/GenBank/DDBJ whole genome shotgun (WGS) entry which is preliminary data.</text>
</comment>
<keyword evidence="5 6" id="KW-0472">Membrane</keyword>
<evidence type="ECO:0000256" key="2">
    <source>
        <dbReference type="ARBA" id="ARBA00022448"/>
    </source>
</evidence>
<evidence type="ECO:0000256" key="1">
    <source>
        <dbReference type="ARBA" id="ARBA00004141"/>
    </source>
</evidence>
<dbReference type="PROSITE" id="PS50850">
    <property type="entry name" value="MFS"/>
    <property type="match status" value="1"/>
</dbReference>
<evidence type="ECO:0000256" key="4">
    <source>
        <dbReference type="ARBA" id="ARBA00022989"/>
    </source>
</evidence>
<dbReference type="InterPro" id="IPR044770">
    <property type="entry name" value="MFS_spinster-like"/>
</dbReference>
<dbReference type="InterPro" id="IPR011701">
    <property type="entry name" value="MFS"/>
</dbReference>
<evidence type="ECO:0000313" key="9">
    <source>
        <dbReference type="Proteomes" id="UP001561046"/>
    </source>
</evidence>
<evidence type="ECO:0000313" key="8">
    <source>
        <dbReference type="EMBL" id="MEX8194861.1"/>
    </source>
</evidence>
<feature type="transmembrane region" description="Helical" evidence="6">
    <location>
        <begin position="246"/>
        <end position="264"/>
    </location>
</feature>
<feature type="transmembrane region" description="Helical" evidence="6">
    <location>
        <begin position="122"/>
        <end position="144"/>
    </location>
</feature>
<dbReference type="RefSeq" id="WP_369340037.1">
    <property type="nucleotide sequence ID" value="NZ_JBFYGN010000027.1"/>
</dbReference>
<evidence type="ECO:0000256" key="6">
    <source>
        <dbReference type="SAM" id="Phobius"/>
    </source>
</evidence>
<keyword evidence="2" id="KW-0813">Transport</keyword>
<proteinExistence type="predicted"/>
<comment type="subcellular location">
    <subcellularLocation>
        <location evidence="1">Membrane</location>
        <topology evidence="1">Multi-pass membrane protein</topology>
    </subcellularLocation>
</comment>